<dbReference type="SUPFAM" id="SSF103473">
    <property type="entry name" value="MFS general substrate transporter"/>
    <property type="match status" value="1"/>
</dbReference>
<dbReference type="EMBL" id="QDGB01000371">
    <property type="protein sequence ID" value="RQX11417.1"/>
    <property type="molecule type" value="Genomic_DNA"/>
</dbReference>
<feature type="transmembrane region" description="Helical" evidence="7">
    <location>
        <begin position="12"/>
        <end position="32"/>
    </location>
</feature>
<feature type="transmembrane region" description="Helical" evidence="7">
    <location>
        <begin position="166"/>
        <end position="185"/>
    </location>
</feature>
<accession>A0A3N9XWY4</accession>
<keyword evidence="4 7" id="KW-0812">Transmembrane</keyword>
<dbReference type="InterPro" id="IPR020846">
    <property type="entry name" value="MFS_dom"/>
</dbReference>
<dbReference type="NCBIfam" id="TIGR00711">
    <property type="entry name" value="efflux_EmrB"/>
    <property type="match status" value="1"/>
</dbReference>
<keyword evidence="6 7" id="KW-0472">Membrane</keyword>
<feature type="transmembrane region" description="Helical" evidence="7">
    <location>
        <begin position="305"/>
        <end position="323"/>
    </location>
</feature>
<reference evidence="9 10" key="1">
    <citation type="submission" date="2018-04" db="EMBL/GenBank/DDBJ databases">
        <title>Micromonosporas from Atacama Desert.</title>
        <authorList>
            <person name="Carro L."/>
            <person name="Klenk H.-P."/>
            <person name="Goodfellow M."/>
        </authorList>
    </citation>
    <scope>NUCLEOTIDE SEQUENCE [LARGE SCALE GENOMIC DNA]</scope>
    <source>
        <strain evidence="9 10">LB19</strain>
    </source>
</reference>
<dbReference type="AlphaFoldDB" id="A0A3N9XWY4"/>
<evidence type="ECO:0000313" key="9">
    <source>
        <dbReference type="EMBL" id="RQX11417.1"/>
    </source>
</evidence>
<dbReference type="PROSITE" id="PS50850">
    <property type="entry name" value="MFS"/>
    <property type="match status" value="1"/>
</dbReference>
<name>A0A3N9XWY4_9ACTN</name>
<dbReference type="InterPro" id="IPR036259">
    <property type="entry name" value="MFS_trans_sf"/>
</dbReference>
<feature type="transmembrane region" description="Helical" evidence="7">
    <location>
        <begin position="362"/>
        <end position="381"/>
    </location>
</feature>
<dbReference type="InterPro" id="IPR004638">
    <property type="entry name" value="EmrB-like"/>
</dbReference>
<evidence type="ECO:0000256" key="7">
    <source>
        <dbReference type="SAM" id="Phobius"/>
    </source>
</evidence>
<feature type="transmembrane region" description="Helical" evidence="7">
    <location>
        <begin position="104"/>
        <end position="127"/>
    </location>
</feature>
<feature type="transmembrane region" description="Helical" evidence="7">
    <location>
        <begin position="52"/>
        <end position="71"/>
    </location>
</feature>
<gene>
    <name evidence="9" type="ORF">DDE19_30755</name>
</gene>
<evidence type="ECO:0000256" key="2">
    <source>
        <dbReference type="ARBA" id="ARBA00022448"/>
    </source>
</evidence>
<evidence type="ECO:0000256" key="5">
    <source>
        <dbReference type="ARBA" id="ARBA00022989"/>
    </source>
</evidence>
<keyword evidence="2" id="KW-0813">Transport</keyword>
<dbReference type="RefSeq" id="WP_124822748.1">
    <property type="nucleotide sequence ID" value="NZ_QDGB01000371.1"/>
</dbReference>
<dbReference type="Pfam" id="PF07690">
    <property type="entry name" value="MFS_1"/>
    <property type="match status" value="1"/>
</dbReference>
<dbReference type="PRINTS" id="PR01036">
    <property type="entry name" value="TCRTETB"/>
</dbReference>
<feature type="domain" description="Major facilitator superfamily (MFS) profile" evidence="8">
    <location>
        <begin position="14"/>
        <end position="456"/>
    </location>
</feature>
<dbReference type="GO" id="GO:0005886">
    <property type="term" value="C:plasma membrane"/>
    <property type="evidence" value="ECO:0007669"/>
    <property type="project" value="UniProtKB-SubCell"/>
</dbReference>
<dbReference type="InterPro" id="IPR011701">
    <property type="entry name" value="MFS"/>
</dbReference>
<evidence type="ECO:0000259" key="8">
    <source>
        <dbReference type="PROSITE" id="PS50850"/>
    </source>
</evidence>
<dbReference type="PANTHER" id="PTHR42718">
    <property type="entry name" value="MAJOR FACILITATOR SUPERFAMILY MULTIDRUG TRANSPORTER MFSC"/>
    <property type="match status" value="1"/>
</dbReference>
<dbReference type="CDD" id="cd17321">
    <property type="entry name" value="MFS_MMR_MDR_like"/>
    <property type="match status" value="1"/>
</dbReference>
<feature type="transmembrane region" description="Helical" evidence="7">
    <location>
        <begin position="433"/>
        <end position="452"/>
    </location>
</feature>
<dbReference type="Proteomes" id="UP000278981">
    <property type="component" value="Unassembled WGS sequence"/>
</dbReference>
<feature type="transmembrane region" description="Helical" evidence="7">
    <location>
        <begin position="267"/>
        <end position="285"/>
    </location>
</feature>
<dbReference type="GO" id="GO:0022857">
    <property type="term" value="F:transmembrane transporter activity"/>
    <property type="evidence" value="ECO:0007669"/>
    <property type="project" value="InterPro"/>
</dbReference>
<sequence length="477" mass="49440">MDKNQPATHSTAWTWTAALVAVFMVAIDTLVVTTTLPVIRTELGATLEDLEWIVNAYTLTFAVFLLTGAALGDRFGRRKVFTIALVVFTLASGLAGLAEDINYLIAARAVQGLGAAVILPLTLTLLASVVPASQRGHAFGLWGAMVGLGIALGPVIGGAVTEAWSWQWIFWVNVPIGLLLLPVMARVRESRGGYGKLDPLGVVLITAGMLGIVSSLVRGNSAGWGSASVLAGFIVGGLLVLVFVFWQSRAQTPMVPLRLFRSRGFSLTMVATILMPFGVFGAVFLGTQYLQSVLGYSPLEAGLRTLPWTAMPMIAAPISGILTDKIGGKPLVILGLTMQAIGVGWIGAVADDLTYSKLVVPFVVTGLGLGIFLAPIGRLAFGFAPAELEGVASGVSNAIRQTGTVLGVSVGGAILGVHGGYESTATFVEGLQNAHLVAAIALGAGAVIALFIPHLRTQGHGHAVDDEEESVPAGAAA</sequence>
<feature type="transmembrane region" description="Helical" evidence="7">
    <location>
        <begin position="197"/>
        <end position="217"/>
    </location>
</feature>
<evidence type="ECO:0000256" key="1">
    <source>
        <dbReference type="ARBA" id="ARBA00004651"/>
    </source>
</evidence>
<comment type="caution">
    <text evidence="9">The sequence shown here is derived from an EMBL/GenBank/DDBJ whole genome shotgun (WGS) entry which is preliminary data.</text>
</comment>
<evidence type="ECO:0000256" key="3">
    <source>
        <dbReference type="ARBA" id="ARBA00022475"/>
    </source>
</evidence>
<dbReference type="Gene3D" id="1.20.1250.20">
    <property type="entry name" value="MFS general substrate transporter like domains"/>
    <property type="match status" value="1"/>
</dbReference>
<feature type="transmembrane region" description="Helical" evidence="7">
    <location>
        <begin position="402"/>
        <end position="421"/>
    </location>
</feature>
<keyword evidence="5 7" id="KW-1133">Transmembrane helix</keyword>
<evidence type="ECO:0000313" key="10">
    <source>
        <dbReference type="Proteomes" id="UP000278981"/>
    </source>
</evidence>
<feature type="transmembrane region" description="Helical" evidence="7">
    <location>
        <begin position="80"/>
        <end position="98"/>
    </location>
</feature>
<organism evidence="9 10">
    <name type="scientific">Micromonospora ureilytica</name>
    <dbReference type="NCBI Taxonomy" id="709868"/>
    <lineage>
        <taxon>Bacteria</taxon>
        <taxon>Bacillati</taxon>
        <taxon>Actinomycetota</taxon>
        <taxon>Actinomycetes</taxon>
        <taxon>Micromonosporales</taxon>
        <taxon>Micromonosporaceae</taxon>
        <taxon>Micromonospora</taxon>
    </lineage>
</organism>
<proteinExistence type="predicted"/>
<evidence type="ECO:0000256" key="6">
    <source>
        <dbReference type="ARBA" id="ARBA00023136"/>
    </source>
</evidence>
<dbReference type="PANTHER" id="PTHR42718:SF42">
    <property type="entry name" value="EXPORT PROTEIN"/>
    <property type="match status" value="1"/>
</dbReference>
<dbReference type="OrthoDB" id="9781469at2"/>
<comment type="subcellular location">
    <subcellularLocation>
        <location evidence="1">Cell membrane</location>
        <topology evidence="1">Multi-pass membrane protein</topology>
    </subcellularLocation>
</comment>
<feature type="transmembrane region" description="Helical" evidence="7">
    <location>
        <begin position="330"/>
        <end position="350"/>
    </location>
</feature>
<feature type="transmembrane region" description="Helical" evidence="7">
    <location>
        <begin position="223"/>
        <end position="246"/>
    </location>
</feature>
<keyword evidence="3" id="KW-1003">Cell membrane</keyword>
<protein>
    <submittedName>
        <fullName evidence="9">MFS transporter</fullName>
    </submittedName>
</protein>
<feature type="transmembrane region" description="Helical" evidence="7">
    <location>
        <begin position="139"/>
        <end position="160"/>
    </location>
</feature>
<dbReference type="Gene3D" id="1.20.1720.10">
    <property type="entry name" value="Multidrug resistance protein D"/>
    <property type="match status" value="1"/>
</dbReference>
<evidence type="ECO:0000256" key="4">
    <source>
        <dbReference type="ARBA" id="ARBA00022692"/>
    </source>
</evidence>